<dbReference type="RefSeq" id="XP_001307079.1">
    <property type="nucleotide sequence ID" value="XM_001307078.1"/>
</dbReference>
<proteinExistence type="predicted"/>
<keyword evidence="2" id="KW-1185">Reference proteome</keyword>
<accession>A2FLQ7</accession>
<dbReference type="AlphaFoldDB" id="A2FLQ7"/>
<dbReference type="VEuPathDB" id="TrichDB:TVAGG3_0515410"/>
<dbReference type="SUPFAM" id="SSF48403">
    <property type="entry name" value="Ankyrin repeat"/>
    <property type="match status" value="1"/>
</dbReference>
<dbReference type="InterPro" id="IPR036770">
    <property type="entry name" value="Ankyrin_rpt-contain_sf"/>
</dbReference>
<name>A2FLQ7_TRIV3</name>
<dbReference type="PANTHER" id="PTHR24182:SF13">
    <property type="entry name" value="LD18443P"/>
    <property type="match status" value="1"/>
</dbReference>
<gene>
    <name evidence="1" type="ORF">TVAG_105680</name>
</gene>
<sequence length="196" mass="23479">MSDQSNYPKYSELRSMYKCDIDVYNALYQLKTENEEELNKIYKMIKTELINSKKQLPTIIIKDISSIISYNNRYINSYLYLANLIYDDYHVKVVNNIDKIFEIMFYEEYGIKLNKYHDCKKNDYQNLDIHVGNTIYRAILNNDLERFITFTGRDGFDKDQVLKSDLYPNSYNDYSLLELCCYHGAVDCFKFFMNEI</sequence>
<reference evidence="1" key="1">
    <citation type="submission" date="2006-10" db="EMBL/GenBank/DDBJ databases">
        <authorList>
            <person name="Amadeo P."/>
            <person name="Zhao Q."/>
            <person name="Wortman J."/>
            <person name="Fraser-Liggett C."/>
            <person name="Carlton J."/>
        </authorList>
    </citation>
    <scope>NUCLEOTIDE SEQUENCE</scope>
    <source>
        <strain evidence="1">G3</strain>
    </source>
</reference>
<dbReference type="Proteomes" id="UP000001542">
    <property type="component" value="Unassembled WGS sequence"/>
</dbReference>
<dbReference type="KEGG" id="tva:4751877"/>
<dbReference type="PANTHER" id="PTHR24182">
    <property type="entry name" value="ANKYRIN REPEAT AND SOCS BOX CONTAINING 4"/>
    <property type="match status" value="1"/>
</dbReference>
<reference evidence="1" key="2">
    <citation type="journal article" date="2007" name="Science">
        <title>Draft genome sequence of the sexually transmitted pathogen Trichomonas vaginalis.</title>
        <authorList>
            <person name="Carlton J.M."/>
            <person name="Hirt R.P."/>
            <person name="Silva J.C."/>
            <person name="Delcher A.L."/>
            <person name="Schatz M."/>
            <person name="Zhao Q."/>
            <person name="Wortman J.R."/>
            <person name="Bidwell S.L."/>
            <person name="Alsmark U.C.M."/>
            <person name="Besteiro S."/>
            <person name="Sicheritz-Ponten T."/>
            <person name="Noel C.J."/>
            <person name="Dacks J.B."/>
            <person name="Foster P.G."/>
            <person name="Simillion C."/>
            <person name="Van de Peer Y."/>
            <person name="Miranda-Saavedra D."/>
            <person name="Barton G.J."/>
            <person name="Westrop G.D."/>
            <person name="Mueller S."/>
            <person name="Dessi D."/>
            <person name="Fiori P.L."/>
            <person name="Ren Q."/>
            <person name="Paulsen I."/>
            <person name="Zhang H."/>
            <person name="Bastida-Corcuera F.D."/>
            <person name="Simoes-Barbosa A."/>
            <person name="Brown M.T."/>
            <person name="Hayes R.D."/>
            <person name="Mukherjee M."/>
            <person name="Okumura C.Y."/>
            <person name="Schneider R."/>
            <person name="Smith A.J."/>
            <person name="Vanacova S."/>
            <person name="Villalvazo M."/>
            <person name="Haas B.J."/>
            <person name="Pertea M."/>
            <person name="Feldblyum T.V."/>
            <person name="Utterback T.R."/>
            <person name="Shu C.L."/>
            <person name="Osoegawa K."/>
            <person name="de Jong P.J."/>
            <person name="Hrdy I."/>
            <person name="Horvathova L."/>
            <person name="Zubacova Z."/>
            <person name="Dolezal P."/>
            <person name="Malik S.B."/>
            <person name="Logsdon J.M. Jr."/>
            <person name="Henze K."/>
            <person name="Gupta A."/>
            <person name="Wang C.C."/>
            <person name="Dunne R.L."/>
            <person name="Upcroft J.A."/>
            <person name="Upcroft P."/>
            <person name="White O."/>
            <person name="Salzberg S.L."/>
            <person name="Tang P."/>
            <person name="Chiu C.-H."/>
            <person name="Lee Y.-S."/>
            <person name="Embley T.M."/>
            <person name="Coombs G.H."/>
            <person name="Mottram J.C."/>
            <person name="Tachezy J."/>
            <person name="Fraser-Liggett C.M."/>
            <person name="Johnson P.J."/>
        </authorList>
    </citation>
    <scope>NUCLEOTIDE SEQUENCE [LARGE SCALE GENOMIC DNA]</scope>
    <source>
        <strain evidence="1">G3</strain>
    </source>
</reference>
<evidence type="ECO:0008006" key="3">
    <source>
        <dbReference type="Google" id="ProtNLM"/>
    </source>
</evidence>
<evidence type="ECO:0000313" key="1">
    <source>
        <dbReference type="EMBL" id="EAX94149.1"/>
    </source>
</evidence>
<dbReference type="EMBL" id="DS113873">
    <property type="protein sequence ID" value="EAX94149.1"/>
    <property type="molecule type" value="Genomic_DNA"/>
</dbReference>
<protein>
    <recommendedName>
        <fullName evidence="3">DUF3447 domain-containing protein</fullName>
    </recommendedName>
</protein>
<evidence type="ECO:0000313" key="2">
    <source>
        <dbReference type="Proteomes" id="UP000001542"/>
    </source>
</evidence>
<dbReference type="InParanoid" id="A2FLQ7"/>
<organism evidence="1 2">
    <name type="scientific">Trichomonas vaginalis (strain ATCC PRA-98 / G3)</name>
    <dbReference type="NCBI Taxonomy" id="412133"/>
    <lineage>
        <taxon>Eukaryota</taxon>
        <taxon>Metamonada</taxon>
        <taxon>Parabasalia</taxon>
        <taxon>Trichomonadida</taxon>
        <taxon>Trichomonadidae</taxon>
        <taxon>Trichomonas</taxon>
    </lineage>
</organism>